<keyword evidence="1" id="KW-0472">Membrane</keyword>
<keyword evidence="1" id="KW-0812">Transmembrane</keyword>
<protein>
    <recommendedName>
        <fullName evidence="4">Small hydrophobic membrane protein</fullName>
    </recommendedName>
</protein>
<sequence length="64" mass="6705">MLFLVAAFLLLGVVVGAAAHLPLPVTLAAAVAIGCWLLVYGLRKHRPDGDAAQRRAPSRSGEAR</sequence>
<evidence type="ECO:0000256" key="1">
    <source>
        <dbReference type="SAM" id="Phobius"/>
    </source>
</evidence>
<dbReference type="RefSeq" id="WP_103548491.1">
    <property type="nucleotide sequence ID" value="NZ_JBHJSK010000002.1"/>
</dbReference>
<proteinExistence type="predicted"/>
<keyword evidence="1" id="KW-1133">Transmembrane helix</keyword>
<comment type="caution">
    <text evidence="2">The sequence shown here is derived from an EMBL/GenBank/DDBJ whole genome shotgun (WGS) entry which is preliminary data.</text>
</comment>
<gene>
    <name evidence="2" type="ORF">CW362_07030</name>
</gene>
<dbReference type="EMBL" id="PJOS01000008">
    <property type="protein sequence ID" value="PKT73794.1"/>
    <property type="molecule type" value="Genomic_DNA"/>
</dbReference>
<dbReference type="AlphaFoldDB" id="A0A2I0SV19"/>
<evidence type="ECO:0008006" key="4">
    <source>
        <dbReference type="Google" id="ProtNLM"/>
    </source>
</evidence>
<accession>A0A2I0SV19</accession>
<keyword evidence="3" id="KW-1185">Reference proteome</keyword>
<dbReference type="Proteomes" id="UP000236178">
    <property type="component" value="Unassembled WGS sequence"/>
</dbReference>
<organism evidence="2 3">
    <name type="scientific">Streptomyces populi</name>
    <dbReference type="NCBI Taxonomy" id="2058924"/>
    <lineage>
        <taxon>Bacteria</taxon>
        <taxon>Bacillati</taxon>
        <taxon>Actinomycetota</taxon>
        <taxon>Actinomycetes</taxon>
        <taxon>Kitasatosporales</taxon>
        <taxon>Streptomycetaceae</taxon>
        <taxon>Streptomyces</taxon>
    </lineage>
</organism>
<name>A0A2I0SV19_9ACTN</name>
<evidence type="ECO:0000313" key="3">
    <source>
        <dbReference type="Proteomes" id="UP000236178"/>
    </source>
</evidence>
<reference evidence="2 3" key="1">
    <citation type="submission" date="2017-12" db="EMBL/GenBank/DDBJ databases">
        <title>Streptomyces populusis sp. nov., a novel endophytic actinobacterium isolated from stems of Populus adenopoda Maxim.</title>
        <authorList>
            <person name="Wang Z."/>
        </authorList>
    </citation>
    <scope>NUCLEOTIDE SEQUENCE [LARGE SCALE GENOMIC DNA]</scope>
    <source>
        <strain evidence="2 3">A249</strain>
    </source>
</reference>
<feature type="transmembrane region" description="Helical" evidence="1">
    <location>
        <begin position="26"/>
        <end position="42"/>
    </location>
</feature>
<evidence type="ECO:0000313" key="2">
    <source>
        <dbReference type="EMBL" id="PKT73794.1"/>
    </source>
</evidence>